<dbReference type="EMBL" id="MVHS01000042">
    <property type="protein sequence ID" value="ORA67638.1"/>
    <property type="molecule type" value="Genomic_DNA"/>
</dbReference>
<comment type="similarity">
    <text evidence="2">Belongs to the ArsB family.</text>
</comment>
<feature type="transmembrane region" description="Helical" evidence="10">
    <location>
        <begin position="239"/>
        <end position="255"/>
    </location>
</feature>
<evidence type="ECO:0000256" key="2">
    <source>
        <dbReference type="ARBA" id="ARBA00006433"/>
    </source>
</evidence>
<feature type="transmembrane region" description="Helical" evidence="10">
    <location>
        <begin position="216"/>
        <end position="233"/>
    </location>
</feature>
<dbReference type="PANTHER" id="PTHR43302">
    <property type="entry name" value="TRANSPORTER ARSB-RELATED"/>
    <property type="match status" value="1"/>
</dbReference>
<keyword evidence="5" id="KW-1003">Cell membrane</keyword>
<comment type="similarity">
    <text evidence="3">Belongs to the CitM (TC 2.A.11) transporter family.</text>
</comment>
<evidence type="ECO:0000256" key="1">
    <source>
        <dbReference type="ARBA" id="ARBA00004651"/>
    </source>
</evidence>
<keyword evidence="9 10" id="KW-0472">Membrane</keyword>
<dbReference type="InterPro" id="IPR004680">
    <property type="entry name" value="Cit_transptr-like_dom"/>
</dbReference>
<protein>
    <submittedName>
        <fullName evidence="12">Arsenic transporter</fullName>
    </submittedName>
</protein>
<feature type="transmembrane region" description="Helical" evidence="10">
    <location>
        <begin position="98"/>
        <end position="128"/>
    </location>
</feature>
<comment type="caution">
    <text evidence="12">The sequence shown here is derived from an EMBL/GenBank/DDBJ whole genome shotgun (WGS) entry which is preliminary data.</text>
</comment>
<evidence type="ECO:0000256" key="3">
    <source>
        <dbReference type="ARBA" id="ARBA00009843"/>
    </source>
</evidence>
<feature type="transmembrane region" description="Helical" evidence="10">
    <location>
        <begin position="267"/>
        <end position="292"/>
    </location>
</feature>
<dbReference type="PANTHER" id="PTHR43302:SF5">
    <property type="entry name" value="TRANSPORTER ARSB-RELATED"/>
    <property type="match status" value="1"/>
</dbReference>
<dbReference type="STRING" id="444597.BST26_15600"/>
<name>A0A1X0D5L3_9MYCO</name>
<feature type="domain" description="Citrate transporter-like" evidence="11">
    <location>
        <begin position="22"/>
        <end position="340"/>
    </location>
</feature>
<dbReference type="Proteomes" id="UP000192801">
    <property type="component" value="Unassembled WGS sequence"/>
</dbReference>
<evidence type="ECO:0000256" key="6">
    <source>
        <dbReference type="ARBA" id="ARBA00022692"/>
    </source>
</evidence>
<dbReference type="PRINTS" id="PR00758">
    <property type="entry name" value="ARSENICPUMP"/>
</dbReference>
<feature type="transmembrane region" description="Helical" evidence="10">
    <location>
        <begin position="329"/>
        <end position="349"/>
    </location>
</feature>
<evidence type="ECO:0000256" key="10">
    <source>
        <dbReference type="SAM" id="Phobius"/>
    </source>
</evidence>
<feature type="transmembrane region" description="Helical" evidence="10">
    <location>
        <begin position="177"/>
        <end position="195"/>
    </location>
</feature>
<dbReference type="AlphaFoldDB" id="A0A1X0D5L3"/>
<evidence type="ECO:0000256" key="7">
    <source>
        <dbReference type="ARBA" id="ARBA00022849"/>
    </source>
</evidence>
<feature type="transmembrane region" description="Helical" evidence="10">
    <location>
        <begin position="304"/>
        <end position="322"/>
    </location>
</feature>
<gene>
    <name evidence="12" type="ORF">BST26_15600</name>
</gene>
<sequence>MMLPVLLLAVVLAFAIAAPEGWSEALVAVPVAALVVATGTVSPKAAMAEMTRLFPVLVFLSAVLVLARLCADEGLFDTFGAMLARAADGSPTALLRRVFALAAVTTAVLSLDATAVLLTPVVLATAVAAGTAARPQAYATAHLSNTASLLLPVSNLTNLLAFGTAGLTFAGFTAVMAGPWLLAIGCEYLLLRFLFRRDLRPVPRPGHPDPPPLPRPVVIVLALTLAGFAVTSMLGVEPLWAALAGVAVLGGHALARRRSTLRELARAAHLPFCAFVLALGVIVQGVLAGGLGDLMARLLPGGDGLVALLAIAGIAAVLANLVNNLPAVLVLLPLLAGAGAGPVLAALIGVNIGPNLSYVGSLANLLWRRVLRSARVPTSAAEFSLVGLVTVPVTLAVAVLALWAGLRLAA</sequence>
<evidence type="ECO:0000313" key="12">
    <source>
        <dbReference type="EMBL" id="ORA67638.1"/>
    </source>
</evidence>
<evidence type="ECO:0000256" key="4">
    <source>
        <dbReference type="ARBA" id="ARBA00022448"/>
    </source>
</evidence>
<proteinExistence type="inferred from homology"/>
<dbReference type="InterPro" id="IPR000802">
    <property type="entry name" value="Arsenical_pump_ArsB"/>
</dbReference>
<dbReference type="GO" id="GO:0046685">
    <property type="term" value="P:response to arsenic-containing substance"/>
    <property type="evidence" value="ECO:0007669"/>
    <property type="project" value="UniProtKB-KW"/>
</dbReference>
<evidence type="ECO:0000259" key="11">
    <source>
        <dbReference type="Pfam" id="PF03600"/>
    </source>
</evidence>
<dbReference type="Pfam" id="PF03600">
    <property type="entry name" value="CitMHS"/>
    <property type="match status" value="1"/>
</dbReference>
<dbReference type="GO" id="GO:0015105">
    <property type="term" value="F:arsenite transmembrane transporter activity"/>
    <property type="evidence" value="ECO:0007669"/>
    <property type="project" value="InterPro"/>
</dbReference>
<feature type="transmembrane region" description="Helical" evidence="10">
    <location>
        <begin position="27"/>
        <end position="46"/>
    </location>
</feature>
<dbReference type="GO" id="GO:0005886">
    <property type="term" value="C:plasma membrane"/>
    <property type="evidence" value="ECO:0007669"/>
    <property type="project" value="UniProtKB-SubCell"/>
</dbReference>
<evidence type="ECO:0000256" key="5">
    <source>
        <dbReference type="ARBA" id="ARBA00022475"/>
    </source>
</evidence>
<dbReference type="RefSeq" id="WP_083032190.1">
    <property type="nucleotide sequence ID" value="NZ_AP022618.1"/>
</dbReference>
<keyword evidence="8 10" id="KW-1133">Transmembrane helix</keyword>
<feature type="transmembrane region" description="Helical" evidence="10">
    <location>
        <begin position="53"/>
        <end position="71"/>
    </location>
</feature>
<evidence type="ECO:0000313" key="13">
    <source>
        <dbReference type="Proteomes" id="UP000192801"/>
    </source>
</evidence>
<evidence type="ECO:0000256" key="8">
    <source>
        <dbReference type="ARBA" id="ARBA00022989"/>
    </source>
</evidence>
<keyword evidence="6 10" id="KW-0812">Transmembrane</keyword>
<keyword evidence="7" id="KW-0059">Arsenical resistance</keyword>
<organism evidence="12 13">
    <name type="scientific">Mycolicibacterium insubricum</name>
    <dbReference type="NCBI Taxonomy" id="444597"/>
    <lineage>
        <taxon>Bacteria</taxon>
        <taxon>Bacillati</taxon>
        <taxon>Actinomycetota</taxon>
        <taxon>Actinomycetes</taxon>
        <taxon>Mycobacteriales</taxon>
        <taxon>Mycobacteriaceae</taxon>
        <taxon>Mycolicibacterium</taxon>
    </lineage>
</organism>
<evidence type="ECO:0000256" key="9">
    <source>
        <dbReference type="ARBA" id="ARBA00023136"/>
    </source>
</evidence>
<feature type="transmembrane region" description="Helical" evidence="10">
    <location>
        <begin position="149"/>
        <end position="171"/>
    </location>
</feature>
<keyword evidence="4" id="KW-0813">Transport</keyword>
<accession>A0A1X0D5L3</accession>
<keyword evidence="13" id="KW-1185">Reference proteome</keyword>
<reference evidence="12 13" key="1">
    <citation type="submission" date="2016-12" db="EMBL/GenBank/DDBJ databases">
        <title>The new phylogeny of genus Mycobacterium.</title>
        <authorList>
            <person name="Tortoli E."/>
            <person name="Trovato A."/>
            <person name="Cirillo D.M."/>
        </authorList>
    </citation>
    <scope>NUCLEOTIDE SEQUENCE [LARGE SCALE GENOMIC DNA]</scope>
    <source>
        <strain evidence="12 13">DSM 45130</strain>
    </source>
</reference>
<feature type="transmembrane region" description="Helical" evidence="10">
    <location>
        <begin position="383"/>
        <end position="406"/>
    </location>
</feature>
<comment type="subcellular location">
    <subcellularLocation>
        <location evidence="1">Cell membrane</location>
        <topology evidence="1">Multi-pass membrane protein</topology>
    </subcellularLocation>
</comment>